<name>A0ABY8GH72_EDWIC</name>
<gene>
    <name evidence="13 19" type="primary">uvrB</name>
    <name evidence="19" type="ORF">MAY91_01530</name>
</gene>
<dbReference type="SMART" id="SM00490">
    <property type="entry name" value="HELICc"/>
    <property type="match status" value="1"/>
</dbReference>
<dbReference type="InterPro" id="IPR001650">
    <property type="entry name" value="Helicase_C-like"/>
</dbReference>
<dbReference type="Pfam" id="PF17757">
    <property type="entry name" value="UvrB_inter"/>
    <property type="match status" value="1"/>
</dbReference>
<accession>A0ABY8GH72</accession>
<dbReference type="EMBL" id="CP092014">
    <property type="protein sequence ID" value="WFN96869.1"/>
    <property type="molecule type" value="Genomic_DNA"/>
</dbReference>
<organism evidence="19 20">
    <name type="scientific">Edwardsiella ictaluri</name>
    <dbReference type="NCBI Taxonomy" id="67780"/>
    <lineage>
        <taxon>Bacteria</taxon>
        <taxon>Pseudomonadati</taxon>
        <taxon>Pseudomonadota</taxon>
        <taxon>Gammaproteobacteria</taxon>
        <taxon>Enterobacterales</taxon>
        <taxon>Hafniaceae</taxon>
        <taxon>Edwardsiella</taxon>
    </lineage>
</organism>
<dbReference type="CDD" id="cd17916">
    <property type="entry name" value="DEXHc_UvrB"/>
    <property type="match status" value="1"/>
</dbReference>
<dbReference type="InterPro" id="IPR001943">
    <property type="entry name" value="UVR_dom"/>
</dbReference>
<dbReference type="NCBIfam" id="NF003673">
    <property type="entry name" value="PRK05298.1"/>
    <property type="match status" value="1"/>
</dbReference>
<feature type="domain" description="Helicase ATP-binding" evidence="17">
    <location>
        <begin position="26"/>
        <end position="183"/>
    </location>
</feature>
<evidence type="ECO:0000256" key="12">
    <source>
        <dbReference type="ARBA" id="ARBA00029504"/>
    </source>
</evidence>
<evidence type="ECO:0000256" key="3">
    <source>
        <dbReference type="ARBA" id="ARBA00022490"/>
    </source>
</evidence>
<dbReference type="CDD" id="cd18790">
    <property type="entry name" value="SF2_C_UvrB"/>
    <property type="match status" value="1"/>
</dbReference>
<keyword evidence="8 13" id="KW-0267">Excision nuclease</keyword>
<keyword evidence="3 13" id="KW-0963">Cytoplasm</keyword>
<evidence type="ECO:0000256" key="6">
    <source>
        <dbReference type="ARBA" id="ARBA00022769"/>
    </source>
</evidence>
<comment type="subunit">
    <text evidence="11 13 14">Forms a heterotetramer with UvrA during the search for lesions. Interacts with UvrC in an incision complex.</text>
</comment>
<dbReference type="InterPro" id="IPR027417">
    <property type="entry name" value="P-loop_NTPase"/>
</dbReference>
<dbReference type="PANTHER" id="PTHR24029">
    <property type="entry name" value="UVRABC SYSTEM PROTEIN B"/>
    <property type="match status" value="1"/>
</dbReference>
<feature type="binding site" evidence="13">
    <location>
        <begin position="39"/>
        <end position="46"/>
    </location>
    <ligand>
        <name>ATP</name>
        <dbReference type="ChEBI" id="CHEBI:30616"/>
    </ligand>
</feature>
<dbReference type="GeneID" id="69539712"/>
<feature type="short sequence motif" description="Beta-hairpin" evidence="13">
    <location>
        <begin position="92"/>
        <end position="115"/>
    </location>
</feature>
<dbReference type="Pfam" id="PF00271">
    <property type="entry name" value="Helicase_C"/>
    <property type="match status" value="1"/>
</dbReference>
<evidence type="ECO:0000259" key="18">
    <source>
        <dbReference type="PROSITE" id="PS51194"/>
    </source>
</evidence>
<dbReference type="PROSITE" id="PS51194">
    <property type="entry name" value="HELICASE_CTER"/>
    <property type="match status" value="1"/>
</dbReference>
<evidence type="ECO:0000313" key="19">
    <source>
        <dbReference type="EMBL" id="WFN96869.1"/>
    </source>
</evidence>
<dbReference type="PROSITE" id="PS50151">
    <property type="entry name" value="UVR"/>
    <property type="match status" value="1"/>
</dbReference>
<evidence type="ECO:0000256" key="13">
    <source>
        <dbReference type="HAMAP-Rule" id="MF_00204"/>
    </source>
</evidence>
<evidence type="ECO:0000256" key="10">
    <source>
        <dbReference type="ARBA" id="ARBA00023236"/>
    </source>
</evidence>
<dbReference type="InterPro" id="IPR014001">
    <property type="entry name" value="Helicase_ATP-bd"/>
</dbReference>
<dbReference type="Gene3D" id="3.40.50.300">
    <property type="entry name" value="P-loop containing nucleotide triphosphate hydrolases"/>
    <property type="match status" value="3"/>
</dbReference>
<comment type="subcellular location">
    <subcellularLocation>
        <location evidence="1 13 14">Cytoplasm</location>
    </subcellularLocation>
</comment>
<feature type="domain" description="UVR" evidence="16">
    <location>
        <begin position="632"/>
        <end position="667"/>
    </location>
</feature>
<keyword evidence="9 13" id="KW-0234">DNA repair</keyword>
<evidence type="ECO:0000256" key="8">
    <source>
        <dbReference type="ARBA" id="ARBA00022881"/>
    </source>
</evidence>
<dbReference type="InterPro" id="IPR036876">
    <property type="entry name" value="UVR_dom_sf"/>
</dbReference>
<dbReference type="InterPro" id="IPR041471">
    <property type="entry name" value="UvrB_inter"/>
</dbReference>
<comment type="similarity">
    <text evidence="2 13 14">Belongs to the UvrB family.</text>
</comment>
<evidence type="ECO:0000256" key="2">
    <source>
        <dbReference type="ARBA" id="ARBA00008533"/>
    </source>
</evidence>
<sequence>MSKTFKLHSAFQPSGDQPEAIRRLEEGLEDGLAHQTLLGVTGSGKTFTIANVIADLNRPTMVMAPNKTLAAQLYGEMKQFFPENAVEYFVSYYDYYQPEAYVPSSDTFIEKDASVNEHIEQMRLSATKALLERRDVVVVASVSAIYGLGDPDLYLKMMLHLTQGMLIDQRSILRRLSELQYVRNDQAFARGTFRVRGEVIDIFPAEADDEALRVELFDDEVERLSLFDPLTGQLLRTVPRFTVYPKTHYVTPRERILQAMEAIRAELAMRRQSLLASNKLLEEQRLAQRTQFDLEMMNELGYCSGIENYSRYLSGRGPGEPPPTLFDYLPADGLLVIDESHVTIPQIGGMYRGDRARKETLVEYGFRLPSALDNRPLRFEEFEALAPQTIYVSATPGNYELDKSGGEVIDQVVRPTGLLDPLIEVRPVATQVDDLLSEINLRAAIGERVLVTTLTKRMAEDLTEYLEEHGVRVRYLHSDIDTVERMEIIRDLRLGEFDALVGINLLREGLDMPEVSLVAILDADKEGFLRSERSLIQTIGRAARNLNGKAILYADKITPSMARAIGETERRRERQQAFNLAHGITPQALNKKVTDILQLGDGPVRSRTKGARGQRAAEPHPDYHTLSAKQIEQQIQRLETQMYQHAQNLEFEQAAALRDEIHILREQFKNAS</sequence>
<dbReference type="Gene3D" id="4.10.860.10">
    <property type="entry name" value="UVR domain"/>
    <property type="match status" value="1"/>
</dbReference>
<evidence type="ECO:0000259" key="17">
    <source>
        <dbReference type="PROSITE" id="PS51192"/>
    </source>
</evidence>
<keyword evidence="4 13" id="KW-0547">Nucleotide-binding</keyword>
<keyword evidence="6 13" id="KW-0228">DNA excision</keyword>
<dbReference type="SMART" id="SM00487">
    <property type="entry name" value="DEXDc"/>
    <property type="match status" value="1"/>
</dbReference>
<keyword evidence="20" id="KW-1185">Reference proteome</keyword>
<dbReference type="SUPFAM" id="SSF46600">
    <property type="entry name" value="C-terminal UvrC-binding domain of UvrB"/>
    <property type="match status" value="1"/>
</dbReference>
<evidence type="ECO:0000256" key="1">
    <source>
        <dbReference type="ARBA" id="ARBA00004496"/>
    </source>
</evidence>
<evidence type="ECO:0000313" key="20">
    <source>
        <dbReference type="Proteomes" id="UP001222680"/>
    </source>
</evidence>
<protein>
    <recommendedName>
        <fullName evidence="12 13">UvrABC system protein B</fullName>
        <shortName evidence="13">Protein UvrB</shortName>
    </recommendedName>
    <alternativeName>
        <fullName evidence="13">Excinuclease ABC subunit B</fullName>
    </alternativeName>
</protein>
<comment type="domain">
    <text evidence="13">The beta-hairpin motif is involved in DNA binding.</text>
</comment>
<comment type="function">
    <text evidence="13">The UvrABC repair system catalyzes the recognition and processing of DNA lesions. A damage recognition complex composed of 2 UvrA and 2 UvrB subunits scans DNA for abnormalities. Upon binding of the UvrA(2)B(2) complex to a putative damaged site, the DNA wraps around one UvrB monomer. DNA wrap is dependent on ATP binding by UvrB and probably causes local melting of the DNA helix, facilitating insertion of UvrB beta-hairpin between the DNA strands. Then UvrB probes one DNA strand for the presence of a lesion. If a lesion is found the UvrA subunits dissociate and the UvrB-DNA preincision complex is formed. This complex is subsequently bound by UvrC and the second UvrB is released. If no lesion is found, the DNA wraps around the other UvrB subunit that will check the other stand for damage.</text>
</comment>
<evidence type="ECO:0000256" key="11">
    <source>
        <dbReference type="ARBA" id="ARBA00026033"/>
    </source>
</evidence>
<proteinExistence type="inferred from homology"/>
<dbReference type="NCBIfam" id="TIGR00631">
    <property type="entry name" value="uvrb"/>
    <property type="match status" value="1"/>
</dbReference>
<dbReference type="PANTHER" id="PTHR24029:SF0">
    <property type="entry name" value="UVRABC SYSTEM PROTEIN B"/>
    <property type="match status" value="1"/>
</dbReference>
<dbReference type="HAMAP" id="MF_00204">
    <property type="entry name" value="UvrB"/>
    <property type="match status" value="1"/>
</dbReference>
<evidence type="ECO:0000256" key="5">
    <source>
        <dbReference type="ARBA" id="ARBA00022763"/>
    </source>
</evidence>
<dbReference type="InterPro" id="IPR024759">
    <property type="entry name" value="UvrB_YAD/RRR_dom"/>
</dbReference>
<dbReference type="Pfam" id="PF02151">
    <property type="entry name" value="UVR"/>
    <property type="match status" value="1"/>
</dbReference>
<keyword evidence="5 13" id="KW-0227">DNA damage</keyword>
<dbReference type="Pfam" id="PF04851">
    <property type="entry name" value="ResIII"/>
    <property type="match status" value="1"/>
</dbReference>
<dbReference type="RefSeq" id="WP_015872090.1">
    <property type="nucleotide sequence ID" value="NZ_AP028097.1"/>
</dbReference>
<evidence type="ECO:0000256" key="15">
    <source>
        <dbReference type="SAM" id="MobiDB-lite"/>
    </source>
</evidence>
<evidence type="ECO:0000256" key="7">
    <source>
        <dbReference type="ARBA" id="ARBA00022840"/>
    </source>
</evidence>
<keyword evidence="10 13" id="KW-0742">SOS response</keyword>
<dbReference type="PROSITE" id="PS51192">
    <property type="entry name" value="HELICASE_ATP_BIND_1"/>
    <property type="match status" value="1"/>
</dbReference>
<dbReference type="InterPro" id="IPR006935">
    <property type="entry name" value="Helicase/UvrB_N"/>
</dbReference>
<reference evidence="19 20" key="1">
    <citation type="submission" date="2022-02" db="EMBL/GenBank/DDBJ databases">
        <title>Phenotypic, genotypic and serological characterization of Edwardsiella ictaluri from catfish and ornamental fish species.</title>
        <authorList>
            <person name="Rose D."/>
            <person name="Tekedar H.C."/>
            <person name="Waldbieser G.C."/>
            <person name="Aarattuthodi S."/>
            <person name="Griffin M.J."/>
        </authorList>
    </citation>
    <scope>NUCLEOTIDE SEQUENCE [LARGE SCALE GENOMIC DNA]</scope>
    <source>
        <strain evidence="19 20">13 TAL-140 K3</strain>
    </source>
</reference>
<dbReference type="Proteomes" id="UP001222680">
    <property type="component" value="Chromosome"/>
</dbReference>
<dbReference type="InterPro" id="IPR004807">
    <property type="entry name" value="UvrB"/>
</dbReference>
<evidence type="ECO:0000256" key="9">
    <source>
        <dbReference type="ARBA" id="ARBA00023204"/>
    </source>
</evidence>
<evidence type="ECO:0000256" key="4">
    <source>
        <dbReference type="ARBA" id="ARBA00022741"/>
    </source>
</evidence>
<feature type="region of interest" description="Disordered" evidence="15">
    <location>
        <begin position="601"/>
        <end position="623"/>
    </location>
</feature>
<feature type="domain" description="Helicase C-terminal" evidence="18">
    <location>
        <begin position="431"/>
        <end position="597"/>
    </location>
</feature>
<evidence type="ECO:0000256" key="14">
    <source>
        <dbReference type="RuleBase" id="RU003587"/>
    </source>
</evidence>
<keyword evidence="7 13" id="KW-0067">ATP-binding</keyword>
<dbReference type="SUPFAM" id="SSF52540">
    <property type="entry name" value="P-loop containing nucleoside triphosphate hydrolases"/>
    <property type="match status" value="2"/>
</dbReference>
<evidence type="ECO:0000259" key="16">
    <source>
        <dbReference type="PROSITE" id="PS50151"/>
    </source>
</evidence>
<dbReference type="Pfam" id="PF12344">
    <property type="entry name" value="UvrB"/>
    <property type="match status" value="1"/>
</dbReference>